<keyword evidence="2" id="KW-1185">Reference proteome</keyword>
<gene>
    <name evidence="1" type="ORF">LAD12857_00610</name>
</gene>
<reference evidence="1 2" key="1">
    <citation type="journal article" date="2024" name="Int. J. Syst. Evol. Microbiol.">
        <title>Lacrimispora brassicae sp. nov. isolated from fermented cabbage, and proposal of Clostridium indicum Gundawar et al. 2019 and Clostridium methoxybenzovorans Mechichi et al. 1999 as heterotypic synonyms of Lacrimispora amygdalina (Parshina et al. 2003) Haas and Blanchard 2020 and Lacrimispora indolis (McClung and McCoy 1957) Haas and Blanchard 2020, respectively.</title>
        <authorList>
            <person name="Kobayashi H."/>
            <person name="Tanizawa Y."/>
            <person name="Sakamoto M."/>
            <person name="Ohkuma M."/>
            <person name="Tohno M."/>
        </authorList>
    </citation>
    <scope>NUCLEOTIDE SEQUENCE [LARGE SCALE GENOMIC DNA]</scope>
    <source>
        <strain evidence="1 2">DSM 12857</strain>
    </source>
</reference>
<comment type="caution">
    <text evidence="1">The sequence shown here is derived from an EMBL/GenBank/DDBJ whole genome shotgun (WGS) entry which is preliminary data.</text>
</comment>
<evidence type="ECO:0000313" key="1">
    <source>
        <dbReference type="EMBL" id="GLB28138.1"/>
    </source>
</evidence>
<sequence length="72" mass="8391">MDKIDRLIMKALPRYNIMKKMEDDNPYFGRSCAELLELLSGENYQAPEMRTQEWDKFMYAIVHASGEGGLTE</sequence>
<protein>
    <submittedName>
        <fullName evidence="1">Uncharacterized protein</fullName>
    </submittedName>
</protein>
<dbReference type="EMBL" id="BRPJ01000002">
    <property type="protein sequence ID" value="GLB28138.1"/>
    <property type="molecule type" value="Genomic_DNA"/>
</dbReference>
<dbReference type="RefSeq" id="WP_346064349.1">
    <property type="nucleotide sequence ID" value="NZ_BRPJ01000002.1"/>
</dbReference>
<evidence type="ECO:0000313" key="2">
    <source>
        <dbReference type="Proteomes" id="UP001419084"/>
    </source>
</evidence>
<proteinExistence type="predicted"/>
<organism evidence="1 2">
    <name type="scientific">Lacrimispora amygdalina</name>
    <dbReference type="NCBI Taxonomy" id="253257"/>
    <lineage>
        <taxon>Bacteria</taxon>
        <taxon>Bacillati</taxon>
        <taxon>Bacillota</taxon>
        <taxon>Clostridia</taxon>
        <taxon>Lachnospirales</taxon>
        <taxon>Lachnospiraceae</taxon>
        <taxon>Lacrimispora</taxon>
    </lineage>
</organism>
<accession>A0ABQ5LZF9</accession>
<dbReference type="Proteomes" id="UP001419084">
    <property type="component" value="Unassembled WGS sequence"/>
</dbReference>
<name>A0ABQ5LZF9_9FIRM</name>